<accession>A0A166IGJ1</accession>
<dbReference type="AlphaFoldDB" id="A0A166IGJ1"/>
<sequence>MTGPGPYEAAESYRCGAISREELVQILTTWRYVPGEQRTAGLHDDLLNFVPGSFDEVAAAFDGELIDGELYDIAHEALRSQNAPP</sequence>
<evidence type="ECO:0000313" key="1">
    <source>
        <dbReference type="EMBL" id="KZX22355.1"/>
    </source>
</evidence>
<gene>
    <name evidence="1" type="ORF">ACH61_00508</name>
</gene>
<keyword evidence="2" id="KW-1185">Reference proteome</keyword>
<evidence type="ECO:0000313" key="2">
    <source>
        <dbReference type="Proteomes" id="UP000076717"/>
    </source>
</evidence>
<dbReference type="EMBL" id="LIIN01000009">
    <property type="protein sequence ID" value="KZX22355.1"/>
    <property type="molecule type" value="Genomic_DNA"/>
</dbReference>
<comment type="caution">
    <text evidence="1">The sequence shown here is derived from an EMBL/GenBank/DDBJ whole genome shotgun (WGS) entry which is preliminary data.</text>
</comment>
<protein>
    <submittedName>
        <fullName evidence="1">Uncharacterized protein</fullName>
    </submittedName>
</protein>
<proteinExistence type="predicted"/>
<organism evidence="1 2">
    <name type="scientific">Rathayibacter tanaceti</name>
    <dbReference type="NCBI Taxonomy" id="1671680"/>
    <lineage>
        <taxon>Bacteria</taxon>
        <taxon>Bacillati</taxon>
        <taxon>Actinomycetota</taxon>
        <taxon>Actinomycetes</taxon>
        <taxon>Micrococcales</taxon>
        <taxon>Microbacteriaceae</taxon>
        <taxon>Rathayibacter</taxon>
    </lineage>
</organism>
<reference evidence="1 2" key="1">
    <citation type="submission" date="2015-08" db="EMBL/GenBank/DDBJ databases">
        <title>Draft Genome Sequence of Rathayibacter sp. Strain VKM Ac-2596 Isolated from Leaf Gall Induced by Plant-Parasitic Nematodes.</title>
        <authorList>
            <person name="Vasilenko O.V."/>
            <person name="Starodumova I.P."/>
            <person name="Tarlachkov S.V."/>
            <person name="Dorofeeva L.V."/>
            <person name="Evtushenko L.I."/>
        </authorList>
    </citation>
    <scope>NUCLEOTIDE SEQUENCE [LARGE SCALE GENOMIC DNA]</scope>
    <source>
        <strain evidence="1 2">VKM Ac-2596</strain>
    </source>
</reference>
<name>A0A166IGJ1_9MICO</name>
<dbReference type="Proteomes" id="UP000076717">
    <property type="component" value="Unassembled WGS sequence"/>
</dbReference>